<evidence type="ECO:0000256" key="6">
    <source>
        <dbReference type="RuleBase" id="RU365002"/>
    </source>
</evidence>
<gene>
    <name evidence="7" type="ORF">PENTCL1PPCAC_19191</name>
</gene>
<evidence type="ECO:0000256" key="2">
    <source>
        <dbReference type="ARBA" id="ARBA00035119"/>
    </source>
</evidence>
<evidence type="ECO:0000256" key="3">
    <source>
        <dbReference type="ARBA" id="ARBA00035306"/>
    </source>
</evidence>
<comment type="caution">
    <text evidence="7">The sequence shown here is derived from an EMBL/GenBank/DDBJ whole genome shotgun (WGS) entry which is preliminary data.</text>
</comment>
<dbReference type="EMBL" id="BTSX01000004">
    <property type="protein sequence ID" value="GMS97016.1"/>
    <property type="molecule type" value="Genomic_DNA"/>
</dbReference>
<dbReference type="PANTHER" id="PTHR21314:SF0">
    <property type="entry name" value="QUEUOSINE 5'-PHOSPHATE N-GLYCOSYLASE_HYDROLASE"/>
    <property type="match status" value="1"/>
</dbReference>
<accession>A0AAV5TRV1</accession>
<name>A0AAV5TRV1_9BILA</name>
<evidence type="ECO:0000313" key="8">
    <source>
        <dbReference type="Proteomes" id="UP001432027"/>
    </source>
</evidence>
<dbReference type="InterPro" id="IPR019438">
    <property type="entry name" value="Q_salvage"/>
</dbReference>
<evidence type="ECO:0000256" key="1">
    <source>
        <dbReference type="ARBA" id="ARBA00022801"/>
    </source>
</evidence>
<organism evidence="7 8">
    <name type="scientific">Pristionchus entomophagus</name>
    <dbReference type="NCBI Taxonomy" id="358040"/>
    <lineage>
        <taxon>Eukaryota</taxon>
        <taxon>Metazoa</taxon>
        <taxon>Ecdysozoa</taxon>
        <taxon>Nematoda</taxon>
        <taxon>Chromadorea</taxon>
        <taxon>Rhabditida</taxon>
        <taxon>Rhabditina</taxon>
        <taxon>Diplogasteromorpha</taxon>
        <taxon>Diplogasteroidea</taxon>
        <taxon>Neodiplogasteridae</taxon>
        <taxon>Pristionchus</taxon>
    </lineage>
</organism>
<comment type="function">
    <text evidence="6">Catalyzes the hydrolysis of queuosine 5'-phosphate, releasing the nucleobase queuine (q). Is required for salvage of queuine from exogenous queuosine (Q) that is imported and then converted to queuosine 5'-phosphate intracellularly.</text>
</comment>
<dbReference type="AlphaFoldDB" id="A0AAV5TRV1"/>
<evidence type="ECO:0000256" key="5">
    <source>
        <dbReference type="ARBA" id="ARBA00048204"/>
    </source>
</evidence>
<comment type="similarity">
    <text evidence="2 6">Belongs to the QNG1 protein family.</text>
</comment>
<evidence type="ECO:0000256" key="4">
    <source>
        <dbReference type="ARBA" id="ARBA00035393"/>
    </source>
</evidence>
<evidence type="ECO:0000313" key="7">
    <source>
        <dbReference type="EMBL" id="GMS97016.1"/>
    </source>
</evidence>
<reference evidence="7" key="1">
    <citation type="submission" date="2023-10" db="EMBL/GenBank/DDBJ databases">
        <title>Genome assembly of Pristionchus species.</title>
        <authorList>
            <person name="Yoshida K."/>
            <person name="Sommer R.J."/>
        </authorList>
    </citation>
    <scope>NUCLEOTIDE SEQUENCE</scope>
    <source>
        <strain evidence="7">RS0144</strain>
    </source>
</reference>
<dbReference type="GO" id="GO:0006400">
    <property type="term" value="P:tRNA modification"/>
    <property type="evidence" value="ECO:0007669"/>
    <property type="project" value="TreeGrafter"/>
</dbReference>
<keyword evidence="1 6" id="KW-0378">Hydrolase</keyword>
<dbReference type="Pfam" id="PF10343">
    <property type="entry name" value="Q_salvage"/>
    <property type="match status" value="1"/>
</dbReference>
<dbReference type="PANTHER" id="PTHR21314">
    <property type="entry name" value="QUEUOSINE 5'-PHOSPHATE N-GLYCOSYLASE_HYDROLASE-RELATED"/>
    <property type="match status" value="1"/>
</dbReference>
<proteinExistence type="inferred from homology"/>
<dbReference type="EC" id="3.2.2.-" evidence="6"/>
<dbReference type="Proteomes" id="UP001432027">
    <property type="component" value="Unassembled WGS sequence"/>
</dbReference>
<dbReference type="GO" id="GO:0016787">
    <property type="term" value="F:hydrolase activity"/>
    <property type="evidence" value="ECO:0007669"/>
    <property type="project" value="UniProtKB-KW"/>
</dbReference>
<comment type="catalytic activity">
    <reaction evidence="5 6">
        <text>queuosine 5'-phosphate + H2O = queuine + D-ribose 5-phosphate</text>
        <dbReference type="Rhea" id="RHEA:75387"/>
        <dbReference type="ChEBI" id="CHEBI:15377"/>
        <dbReference type="ChEBI" id="CHEBI:17433"/>
        <dbReference type="ChEBI" id="CHEBI:78346"/>
        <dbReference type="ChEBI" id="CHEBI:194371"/>
    </reaction>
    <physiologicalReaction direction="left-to-right" evidence="5 6">
        <dbReference type="Rhea" id="RHEA:75388"/>
    </physiologicalReaction>
</comment>
<protein>
    <recommendedName>
        <fullName evidence="3 6">Queuosine 5'-phosphate N-glycosylase/hydrolase</fullName>
        <ecNumber evidence="6">3.2.2.-</ecNumber>
    </recommendedName>
    <alternativeName>
        <fullName evidence="4 6">Queuosine-nucleotide N-glycosylase/hydrolase</fullName>
    </alternativeName>
</protein>
<keyword evidence="8" id="KW-1185">Reference proteome</keyword>
<sequence>MEIALTPLEAGEYIAKQSVAVTVYVDKCQGIAKQIMDSITDGTIGDIEYKANPLHPKGLSDEQHLNWVFVLDTLNFSFWPNEDEEYYVDYKDNREVGYLAMCAAFMKAHEAEIPIYDTDWMVTVTEEALGKILVSGSGHAIPLLRERFRALKESGQWLNMKHRGQMMNAVRACGPSAQSLLRSIMTIESFRDQTMYKGTKVWLLKRAQILVADVYSLLKGSTTQEVRDLVNYVDIDTITMFADYRVPQALCHLGIMEYSPELRLRLDKKEVMPYGDEMEMEIRGCSIFAVNEIFKEVIRMRLNDYKGLDWYETKRPLFAIDIDVWLWQYRRQHAEEVEEHVPFHRCREIYY</sequence>